<protein>
    <submittedName>
        <fullName evidence="10">DEAD/DEAH box helicase</fullName>
    </submittedName>
</protein>
<feature type="domain" description="Helicase ATP-binding" evidence="8">
    <location>
        <begin position="309"/>
        <end position="455"/>
    </location>
</feature>
<evidence type="ECO:0000259" key="8">
    <source>
        <dbReference type="PROSITE" id="PS51192"/>
    </source>
</evidence>
<keyword evidence="2" id="KW-0227">DNA damage</keyword>
<name>A0ABX6R8A9_PSEMX</name>
<evidence type="ECO:0000256" key="4">
    <source>
        <dbReference type="ARBA" id="ARBA00022806"/>
    </source>
</evidence>
<dbReference type="Pfam" id="PF00271">
    <property type="entry name" value="Helicase_C"/>
    <property type="match status" value="1"/>
</dbReference>
<evidence type="ECO:0000313" key="11">
    <source>
        <dbReference type="Proteomes" id="UP000515506"/>
    </source>
</evidence>
<evidence type="ECO:0000259" key="9">
    <source>
        <dbReference type="PROSITE" id="PS51194"/>
    </source>
</evidence>
<evidence type="ECO:0000256" key="5">
    <source>
        <dbReference type="ARBA" id="ARBA00022840"/>
    </source>
</evidence>
<evidence type="ECO:0000256" key="2">
    <source>
        <dbReference type="ARBA" id="ARBA00022763"/>
    </source>
</evidence>
<dbReference type="InterPro" id="IPR047112">
    <property type="entry name" value="RecG/Mfd"/>
</dbReference>
<dbReference type="SMART" id="SM00487">
    <property type="entry name" value="DEXDc"/>
    <property type="match status" value="1"/>
</dbReference>
<keyword evidence="1" id="KW-0547">Nucleotide-binding</keyword>
<evidence type="ECO:0000256" key="3">
    <source>
        <dbReference type="ARBA" id="ARBA00022801"/>
    </source>
</evidence>
<keyword evidence="4 10" id="KW-0347">Helicase</keyword>
<keyword evidence="11" id="KW-1185">Reference proteome</keyword>
<dbReference type="Proteomes" id="UP000515506">
    <property type="component" value="Chromosome"/>
</dbReference>
<dbReference type="PANTHER" id="PTHR47964">
    <property type="entry name" value="ATP-DEPENDENT DNA HELICASE HOMOLOG RECG, CHLOROPLASTIC"/>
    <property type="match status" value="1"/>
</dbReference>
<gene>
    <name evidence="10" type="ORF">H4W19_10100</name>
</gene>
<accession>A0ABX6R8A9</accession>
<dbReference type="PROSITE" id="PS51192">
    <property type="entry name" value="HELICASE_ATP_BIND_1"/>
    <property type="match status" value="1"/>
</dbReference>
<evidence type="ECO:0000256" key="6">
    <source>
        <dbReference type="ARBA" id="ARBA00023125"/>
    </source>
</evidence>
<dbReference type="InterPro" id="IPR027417">
    <property type="entry name" value="P-loop_NTPase"/>
</dbReference>
<dbReference type="InterPro" id="IPR001650">
    <property type="entry name" value="Helicase_C-like"/>
</dbReference>
<dbReference type="InterPro" id="IPR014001">
    <property type="entry name" value="Helicase_ATP-bd"/>
</dbReference>
<dbReference type="RefSeq" id="WP_056881691.1">
    <property type="nucleotide sequence ID" value="NZ_CP060028.1"/>
</dbReference>
<evidence type="ECO:0000256" key="7">
    <source>
        <dbReference type="ARBA" id="ARBA00023204"/>
    </source>
</evidence>
<keyword evidence="7" id="KW-0234">DNA repair</keyword>
<organism evidence="10 11">
    <name type="scientific">Pseudoxanthomonas mexicana</name>
    <dbReference type="NCBI Taxonomy" id="128785"/>
    <lineage>
        <taxon>Bacteria</taxon>
        <taxon>Pseudomonadati</taxon>
        <taxon>Pseudomonadota</taxon>
        <taxon>Gammaproteobacteria</taxon>
        <taxon>Lysobacterales</taxon>
        <taxon>Lysobacteraceae</taxon>
        <taxon>Pseudoxanthomonas</taxon>
    </lineage>
</organism>
<keyword evidence="5" id="KW-0067">ATP-binding</keyword>
<dbReference type="Pfam" id="PF00270">
    <property type="entry name" value="DEAD"/>
    <property type="match status" value="1"/>
</dbReference>
<dbReference type="EMBL" id="CP060028">
    <property type="protein sequence ID" value="QND78751.1"/>
    <property type="molecule type" value="Genomic_DNA"/>
</dbReference>
<keyword evidence="6" id="KW-0238">DNA-binding</keyword>
<dbReference type="Gene3D" id="3.40.50.300">
    <property type="entry name" value="P-loop containing nucleotide triphosphate hydrolases"/>
    <property type="match status" value="2"/>
</dbReference>
<dbReference type="PROSITE" id="PS51194">
    <property type="entry name" value="HELICASE_CTER"/>
    <property type="match status" value="1"/>
</dbReference>
<sequence length="678" mass="73995">MMPPEQRQQITAMYHHHDLAPGLALAVALGAGIEPAKGFKKLQSTGLVERWQVPLYLPSRYLDARVPIERFFGLTGQGQEVVVVGRYAGNMRTKWGAGRWGGKRSPQAQGALLDEEGMQLRFSVFGDARTLQKTLEESEGPIALAGTLTQVGAHVYLNNPTLLDQSLIGAVVPHYPGKARVLSLAMARRVMAALLPSTIPLCAAELRARARAFVSDGQLRRLLGRPEGTLEDLLVRAHFPSSPDVGERAQWHLERLSALITVGDLRAAKQCPVAVRKPLALSPWQDLASRAPFVLTHEQARAVDRLTERFGGTEASSTLINADVGMGKSIVYQMAVASAVRSAARAAVLLPNERLAVQAHQEICRLFPEFDAALVTGKTNDRAMTNARWLVGTTALLFRDIGHLDVCVIDEQHRFSVEQRRALVKDGTHVVEISATPIPRTQAMLLYGKLDVLRLTERHSPQDIRTQIVHRNGTSDMVEHLRSLLNAGARVLIVCPRREEGEDDEGPDLPSVARVAHKWSTMFPGLVRALHGASGEADVHQAFEDMATGAARILVATTVVEVGLNIANLRGVVIVHAERFGLSQLHQLRGRLAREGGEGHCYLYLPRAVGLDADVRLQALVDTNDGFVLAEHDMRIRGIGDVSDAGARQHGSAGSLLMNRQVGMSTVMEIMEMLGDED</sequence>
<dbReference type="GO" id="GO:0004386">
    <property type="term" value="F:helicase activity"/>
    <property type="evidence" value="ECO:0007669"/>
    <property type="project" value="UniProtKB-KW"/>
</dbReference>
<dbReference type="SMART" id="SM00490">
    <property type="entry name" value="HELICc"/>
    <property type="match status" value="1"/>
</dbReference>
<feature type="domain" description="Helicase C-terminal" evidence="9">
    <location>
        <begin position="476"/>
        <end position="640"/>
    </location>
</feature>
<dbReference type="SUPFAM" id="SSF52540">
    <property type="entry name" value="P-loop containing nucleoside triphosphate hydrolases"/>
    <property type="match status" value="1"/>
</dbReference>
<proteinExistence type="predicted"/>
<dbReference type="PANTHER" id="PTHR47964:SF1">
    <property type="entry name" value="ATP-DEPENDENT DNA HELICASE HOMOLOG RECG, CHLOROPLASTIC"/>
    <property type="match status" value="1"/>
</dbReference>
<reference evidence="10 11" key="1">
    <citation type="submission" date="2020-08" db="EMBL/GenBank/DDBJ databases">
        <title>Streptomycin resistant and MDR strain, P. mexicana.</title>
        <authorList>
            <person name="Ganesh-kumar S."/>
            <person name="Zhe T."/>
            <person name="Yu Z."/>
            <person name="Min Y."/>
        </authorList>
    </citation>
    <scope>NUCLEOTIDE SEQUENCE [LARGE SCALE GENOMIC DNA]</scope>
    <source>
        <strain evidence="10 11">GTZY</strain>
    </source>
</reference>
<evidence type="ECO:0000313" key="10">
    <source>
        <dbReference type="EMBL" id="QND78751.1"/>
    </source>
</evidence>
<evidence type="ECO:0000256" key="1">
    <source>
        <dbReference type="ARBA" id="ARBA00022741"/>
    </source>
</evidence>
<dbReference type="InterPro" id="IPR011545">
    <property type="entry name" value="DEAD/DEAH_box_helicase_dom"/>
</dbReference>
<keyword evidence="3" id="KW-0378">Hydrolase</keyword>